<proteinExistence type="predicted"/>
<gene>
    <name evidence="1" type="ORF">L6164_027211</name>
</gene>
<reference evidence="1 2" key="1">
    <citation type="journal article" date="2022" name="DNA Res.">
        <title>Chromosomal-level genome assembly of the orchid tree Bauhinia variegata (Leguminosae; Cercidoideae) supports the allotetraploid origin hypothesis of Bauhinia.</title>
        <authorList>
            <person name="Zhong Y."/>
            <person name="Chen Y."/>
            <person name="Zheng D."/>
            <person name="Pang J."/>
            <person name="Liu Y."/>
            <person name="Luo S."/>
            <person name="Meng S."/>
            <person name="Qian L."/>
            <person name="Wei D."/>
            <person name="Dai S."/>
            <person name="Zhou R."/>
        </authorList>
    </citation>
    <scope>NUCLEOTIDE SEQUENCE [LARGE SCALE GENOMIC DNA]</scope>
    <source>
        <strain evidence="1">BV-YZ2020</strain>
    </source>
</reference>
<accession>A0ACB9LTD0</accession>
<evidence type="ECO:0000313" key="2">
    <source>
        <dbReference type="Proteomes" id="UP000828941"/>
    </source>
</evidence>
<sequence length="120" mass="13276">MAAGGIEESSVRLLSSTDSGSSGSRWVDGSEVEWEAPWTTHQENQGKEVYGSFRRRLVKKPKRVDSFDVEAMEIAGGGGDHGHSAKDPSLWPTIALAFQTLGVSSRQMIMEKEEHLHYTR</sequence>
<keyword evidence="2" id="KW-1185">Reference proteome</keyword>
<evidence type="ECO:0000313" key="1">
    <source>
        <dbReference type="EMBL" id="KAI4314288.1"/>
    </source>
</evidence>
<dbReference type="Proteomes" id="UP000828941">
    <property type="component" value="Chromosome 11"/>
</dbReference>
<protein>
    <submittedName>
        <fullName evidence="1">Uncharacterized protein</fullName>
    </submittedName>
</protein>
<organism evidence="1 2">
    <name type="scientific">Bauhinia variegata</name>
    <name type="common">Purple orchid tree</name>
    <name type="synonym">Phanera variegata</name>
    <dbReference type="NCBI Taxonomy" id="167791"/>
    <lineage>
        <taxon>Eukaryota</taxon>
        <taxon>Viridiplantae</taxon>
        <taxon>Streptophyta</taxon>
        <taxon>Embryophyta</taxon>
        <taxon>Tracheophyta</taxon>
        <taxon>Spermatophyta</taxon>
        <taxon>Magnoliopsida</taxon>
        <taxon>eudicotyledons</taxon>
        <taxon>Gunneridae</taxon>
        <taxon>Pentapetalae</taxon>
        <taxon>rosids</taxon>
        <taxon>fabids</taxon>
        <taxon>Fabales</taxon>
        <taxon>Fabaceae</taxon>
        <taxon>Cercidoideae</taxon>
        <taxon>Cercideae</taxon>
        <taxon>Bauhiniinae</taxon>
        <taxon>Bauhinia</taxon>
    </lineage>
</organism>
<name>A0ACB9LTD0_BAUVA</name>
<comment type="caution">
    <text evidence="1">The sequence shown here is derived from an EMBL/GenBank/DDBJ whole genome shotgun (WGS) entry which is preliminary data.</text>
</comment>
<dbReference type="EMBL" id="CM039436">
    <property type="protein sequence ID" value="KAI4314288.1"/>
    <property type="molecule type" value="Genomic_DNA"/>
</dbReference>